<comment type="catalytic activity">
    <reaction evidence="7 8">
        <text>O-phospho-L-threonyl-[protein] + H2O = L-threonyl-[protein] + phosphate</text>
        <dbReference type="Rhea" id="RHEA:47004"/>
        <dbReference type="Rhea" id="RHEA-COMP:11060"/>
        <dbReference type="Rhea" id="RHEA-COMP:11605"/>
        <dbReference type="ChEBI" id="CHEBI:15377"/>
        <dbReference type="ChEBI" id="CHEBI:30013"/>
        <dbReference type="ChEBI" id="CHEBI:43474"/>
        <dbReference type="ChEBI" id="CHEBI:61977"/>
        <dbReference type="EC" id="3.1.3.16"/>
    </reaction>
</comment>
<dbReference type="PANTHER" id="PTHR11668:SF438">
    <property type="entry name" value="SERINE_THREONINE-PROTEIN PHOSPHATASE"/>
    <property type="match status" value="1"/>
</dbReference>
<keyword evidence="2" id="KW-0479">Metal-binding</keyword>
<comment type="catalytic activity">
    <reaction evidence="6">
        <text>O-phospho-L-seryl-[protein] + H2O = L-seryl-[protein] + phosphate</text>
        <dbReference type="Rhea" id="RHEA:20629"/>
        <dbReference type="Rhea" id="RHEA-COMP:9863"/>
        <dbReference type="Rhea" id="RHEA-COMP:11604"/>
        <dbReference type="ChEBI" id="CHEBI:15377"/>
        <dbReference type="ChEBI" id="CHEBI:29999"/>
        <dbReference type="ChEBI" id="CHEBI:43474"/>
        <dbReference type="ChEBI" id="CHEBI:83421"/>
        <dbReference type="EC" id="3.1.3.16"/>
    </reaction>
</comment>
<dbReference type="GO" id="GO:0005634">
    <property type="term" value="C:nucleus"/>
    <property type="evidence" value="ECO:0007669"/>
    <property type="project" value="TreeGrafter"/>
</dbReference>
<evidence type="ECO:0000256" key="3">
    <source>
        <dbReference type="ARBA" id="ARBA00022801"/>
    </source>
</evidence>
<evidence type="ECO:0000259" key="10">
    <source>
        <dbReference type="PROSITE" id="PS00125"/>
    </source>
</evidence>
<evidence type="ECO:0000256" key="6">
    <source>
        <dbReference type="ARBA" id="ARBA00047761"/>
    </source>
</evidence>
<feature type="compositionally biased region" description="Low complexity" evidence="9">
    <location>
        <begin position="322"/>
        <end position="333"/>
    </location>
</feature>
<evidence type="ECO:0000256" key="2">
    <source>
        <dbReference type="ARBA" id="ARBA00022723"/>
    </source>
</evidence>
<dbReference type="FunFam" id="3.60.21.10:FF:000026">
    <property type="entry name" value="Serine/threonine-protein phosphatase"/>
    <property type="match status" value="1"/>
</dbReference>
<keyword evidence="4" id="KW-0904">Protein phosphatase</keyword>
<proteinExistence type="inferred from homology"/>
<evidence type="ECO:0000313" key="12">
    <source>
        <dbReference type="Proteomes" id="UP000604825"/>
    </source>
</evidence>
<protein>
    <recommendedName>
        <fullName evidence="8">Serine/threonine-protein phosphatase</fullName>
        <ecNumber evidence="8">3.1.3.16</ecNumber>
    </recommendedName>
</protein>
<evidence type="ECO:0000256" key="9">
    <source>
        <dbReference type="SAM" id="MobiDB-lite"/>
    </source>
</evidence>
<dbReference type="SUPFAM" id="SSF56300">
    <property type="entry name" value="Metallo-dependent phosphatases"/>
    <property type="match status" value="1"/>
</dbReference>
<keyword evidence="3 8" id="KW-0378">Hydrolase</keyword>
<dbReference type="PRINTS" id="PR00114">
    <property type="entry name" value="STPHPHTASE"/>
</dbReference>
<dbReference type="InterPro" id="IPR004843">
    <property type="entry name" value="Calcineurin-like_PHP"/>
</dbReference>
<dbReference type="OrthoDB" id="650804at2759"/>
<comment type="caution">
    <text evidence="11">The sequence shown here is derived from an EMBL/GenBank/DDBJ whole genome shotgun (WGS) entry which is preliminary data.</text>
</comment>
<gene>
    <name evidence="11" type="ORF">NCGR_LOCUS59298</name>
</gene>
<dbReference type="AlphaFoldDB" id="A0A811S1G3"/>
<dbReference type="InterPro" id="IPR050341">
    <property type="entry name" value="PP1_catalytic_subunit"/>
</dbReference>
<dbReference type="EMBL" id="CAJGYO010000017">
    <property type="protein sequence ID" value="CAD6335200.1"/>
    <property type="molecule type" value="Genomic_DNA"/>
</dbReference>
<dbReference type="PROSITE" id="PS00125">
    <property type="entry name" value="SER_THR_PHOSPHATASE"/>
    <property type="match status" value="1"/>
</dbReference>
<keyword evidence="5" id="KW-0464">Manganese</keyword>
<dbReference type="Pfam" id="PF00149">
    <property type="entry name" value="Metallophos"/>
    <property type="match status" value="1"/>
</dbReference>
<dbReference type="Pfam" id="PF16891">
    <property type="entry name" value="STPPase_N"/>
    <property type="match status" value="1"/>
</dbReference>
<dbReference type="PANTHER" id="PTHR11668">
    <property type="entry name" value="SERINE/THREONINE PROTEIN PHOSPHATASE"/>
    <property type="match status" value="1"/>
</dbReference>
<evidence type="ECO:0000256" key="8">
    <source>
        <dbReference type="RuleBase" id="RU004273"/>
    </source>
</evidence>
<evidence type="ECO:0000256" key="4">
    <source>
        <dbReference type="ARBA" id="ARBA00022912"/>
    </source>
</evidence>
<dbReference type="SMART" id="SM00156">
    <property type="entry name" value="PP2Ac"/>
    <property type="match status" value="1"/>
</dbReference>
<evidence type="ECO:0000256" key="7">
    <source>
        <dbReference type="ARBA" id="ARBA00048336"/>
    </source>
</evidence>
<dbReference type="GO" id="GO:0004722">
    <property type="term" value="F:protein serine/threonine phosphatase activity"/>
    <property type="evidence" value="ECO:0007669"/>
    <property type="project" value="UniProtKB-EC"/>
</dbReference>
<keyword evidence="12" id="KW-1185">Reference proteome</keyword>
<accession>A0A811S1G3</accession>
<dbReference type="InterPro" id="IPR029052">
    <property type="entry name" value="Metallo-depent_PP-like"/>
</dbReference>
<reference evidence="11" key="1">
    <citation type="submission" date="2020-10" db="EMBL/GenBank/DDBJ databases">
        <authorList>
            <person name="Han B."/>
            <person name="Lu T."/>
            <person name="Zhao Q."/>
            <person name="Huang X."/>
            <person name="Zhao Y."/>
        </authorList>
    </citation>
    <scope>NUCLEOTIDE SEQUENCE</scope>
</reference>
<name>A0A811S1G3_9POAL</name>
<evidence type="ECO:0000256" key="1">
    <source>
        <dbReference type="ARBA" id="ARBA00005333"/>
    </source>
</evidence>
<feature type="domain" description="Serine/threonine specific protein phosphatases" evidence="10">
    <location>
        <begin position="127"/>
        <end position="132"/>
    </location>
</feature>
<feature type="region of interest" description="Disordered" evidence="9">
    <location>
        <begin position="307"/>
        <end position="357"/>
    </location>
</feature>
<dbReference type="EC" id="3.1.3.16" evidence="8"/>
<comment type="similarity">
    <text evidence="1">Belongs to the PPP phosphatase family. PP-1 subfamily.</text>
</comment>
<evidence type="ECO:0000256" key="5">
    <source>
        <dbReference type="ARBA" id="ARBA00023211"/>
    </source>
</evidence>
<sequence length="357" mass="39591">MEMSRAAVDDIIRRLLLQDTRRSRPAGNKQAQAQLGEGEIRSLCAAAKDVFMRQPSLLDLDAPISVCGDVHGQYRDLLRIFHATGGFPPRSKYLFLGDYVDRGDQSLETICLLLAYKVRYPEHLFLLRGNHECASINRIYGFYDECKRRYSVRLWRLFSDCFNCLPVAALVDGRVLCVHGGLSPHLRSLDQIRRLPRPCDVPDEGLLCDLLWSDPSPQDSGWADNEDRGVSCTFGADVVADFLRRHDLDLVCRAHQVVEDGYEFFADRQLVTVFSAPNYCGEFDNAGAVMSIDADLVCSFTVIKPETTDSGKSSRGRGRGRGISSAGLGRSSSAPPPAPAPPASSNRSTGKGLLRYW</sequence>
<dbReference type="Proteomes" id="UP000604825">
    <property type="component" value="Unassembled WGS sequence"/>
</dbReference>
<dbReference type="Gene3D" id="3.60.21.10">
    <property type="match status" value="1"/>
</dbReference>
<evidence type="ECO:0000313" key="11">
    <source>
        <dbReference type="EMBL" id="CAD6335200.1"/>
    </source>
</evidence>
<dbReference type="InterPro" id="IPR031675">
    <property type="entry name" value="STPPase_N"/>
</dbReference>
<dbReference type="InterPro" id="IPR006186">
    <property type="entry name" value="Ser/Thr-sp_prot-phosphatase"/>
</dbReference>
<dbReference type="GO" id="GO:0046872">
    <property type="term" value="F:metal ion binding"/>
    <property type="evidence" value="ECO:0007669"/>
    <property type="project" value="UniProtKB-KW"/>
</dbReference>
<organism evidence="11 12">
    <name type="scientific">Miscanthus lutarioriparius</name>
    <dbReference type="NCBI Taxonomy" id="422564"/>
    <lineage>
        <taxon>Eukaryota</taxon>
        <taxon>Viridiplantae</taxon>
        <taxon>Streptophyta</taxon>
        <taxon>Embryophyta</taxon>
        <taxon>Tracheophyta</taxon>
        <taxon>Spermatophyta</taxon>
        <taxon>Magnoliopsida</taxon>
        <taxon>Liliopsida</taxon>
        <taxon>Poales</taxon>
        <taxon>Poaceae</taxon>
        <taxon>PACMAD clade</taxon>
        <taxon>Panicoideae</taxon>
        <taxon>Andropogonodae</taxon>
        <taxon>Andropogoneae</taxon>
        <taxon>Saccharinae</taxon>
        <taxon>Miscanthus</taxon>
    </lineage>
</organism>
<dbReference type="GO" id="GO:0005737">
    <property type="term" value="C:cytoplasm"/>
    <property type="evidence" value="ECO:0007669"/>
    <property type="project" value="TreeGrafter"/>
</dbReference>